<dbReference type="InterPro" id="IPR050329">
    <property type="entry name" value="GLI_C2H2-zinc-finger"/>
</dbReference>
<dbReference type="FunFam" id="3.30.160.60:FF:001480">
    <property type="entry name" value="Si:cabz01071911.3"/>
    <property type="match status" value="1"/>
</dbReference>
<feature type="domain" description="C2H2-type" evidence="13">
    <location>
        <begin position="508"/>
        <end position="535"/>
    </location>
</feature>
<dbReference type="Pfam" id="PF00096">
    <property type="entry name" value="zf-C2H2"/>
    <property type="match status" value="9"/>
</dbReference>
<dbReference type="FunFam" id="3.30.160.60:FF:000912">
    <property type="entry name" value="Zinc finger protein 660"/>
    <property type="match status" value="2"/>
</dbReference>
<dbReference type="Proteomes" id="UP000515145">
    <property type="component" value="Chromosome 19"/>
</dbReference>
<keyword evidence="14" id="KW-1185">Reference proteome</keyword>
<evidence type="ECO:0000259" key="13">
    <source>
        <dbReference type="PROSITE" id="PS50157"/>
    </source>
</evidence>
<feature type="domain" description="C2H2-type" evidence="13">
    <location>
        <begin position="536"/>
        <end position="563"/>
    </location>
</feature>
<keyword evidence="5 11" id="KW-0863">Zinc-finger</keyword>
<evidence type="ECO:0000256" key="9">
    <source>
        <dbReference type="ARBA" id="ARBA00023163"/>
    </source>
</evidence>
<keyword evidence="6" id="KW-0862">Zinc</keyword>
<comment type="similarity">
    <text evidence="2">Belongs to the krueppel C2H2-type zinc-finger protein family.</text>
</comment>
<dbReference type="PANTHER" id="PTHR19818:SF157">
    <property type="entry name" value="C2H2-TYPE DOMAIN-CONTAINING PROTEIN"/>
    <property type="match status" value="1"/>
</dbReference>
<evidence type="ECO:0000256" key="4">
    <source>
        <dbReference type="ARBA" id="ARBA00022737"/>
    </source>
</evidence>
<feature type="compositionally biased region" description="Polar residues" evidence="12">
    <location>
        <begin position="334"/>
        <end position="345"/>
    </location>
</feature>
<feature type="compositionally biased region" description="Acidic residues" evidence="12">
    <location>
        <begin position="346"/>
        <end position="408"/>
    </location>
</feature>
<feature type="region of interest" description="Disordered" evidence="12">
    <location>
        <begin position="115"/>
        <end position="217"/>
    </location>
</feature>
<feature type="compositionally biased region" description="Basic and acidic residues" evidence="12">
    <location>
        <begin position="132"/>
        <end position="142"/>
    </location>
</feature>
<proteinExistence type="inferred from homology"/>
<feature type="compositionally biased region" description="Basic and acidic residues" evidence="12">
    <location>
        <begin position="430"/>
        <end position="444"/>
    </location>
</feature>
<feature type="domain" description="C2H2-type" evidence="13">
    <location>
        <begin position="648"/>
        <end position="675"/>
    </location>
</feature>
<feature type="domain" description="C2H2-type" evidence="13">
    <location>
        <begin position="564"/>
        <end position="591"/>
    </location>
</feature>
<dbReference type="GeneID" id="114451593"/>
<dbReference type="GO" id="GO:0045596">
    <property type="term" value="P:negative regulation of cell differentiation"/>
    <property type="evidence" value="ECO:0007669"/>
    <property type="project" value="UniProtKB-ARBA"/>
</dbReference>
<keyword evidence="4" id="KW-0677">Repeat</keyword>
<evidence type="ECO:0000256" key="8">
    <source>
        <dbReference type="ARBA" id="ARBA00023125"/>
    </source>
</evidence>
<dbReference type="GO" id="GO:0000122">
    <property type="term" value="P:negative regulation of transcription by RNA polymerase II"/>
    <property type="evidence" value="ECO:0007669"/>
    <property type="project" value="UniProtKB-ARBA"/>
</dbReference>
<dbReference type="GO" id="GO:0008270">
    <property type="term" value="F:zinc ion binding"/>
    <property type="evidence" value="ECO:0007669"/>
    <property type="project" value="UniProtKB-KW"/>
</dbReference>
<evidence type="ECO:0000256" key="1">
    <source>
        <dbReference type="ARBA" id="ARBA00004123"/>
    </source>
</evidence>
<evidence type="ECO:0000256" key="12">
    <source>
        <dbReference type="SAM" id="MobiDB-lite"/>
    </source>
</evidence>
<dbReference type="PROSITE" id="PS00028">
    <property type="entry name" value="ZINC_FINGER_C2H2_1"/>
    <property type="match status" value="9"/>
</dbReference>
<keyword evidence="3" id="KW-0479">Metal-binding</keyword>
<feature type="compositionally biased region" description="Acidic residues" evidence="12">
    <location>
        <begin position="189"/>
        <end position="200"/>
    </location>
</feature>
<evidence type="ECO:0000313" key="14">
    <source>
        <dbReference type="Proteomes" id="UP000515145"/>
    </source>
</evidence>
<feature type="compositionally biased region" description="Polar residues" evidence="12">
    <location>
        <begin position="144"/>
        <end position="156"/>
    </location>
</feature>
<evidence type="ECO:0000256" key="11">
    <source>
        <dbReference type="PROSITE-ProRule" id="PRU00042"/>
    </source>
</evidence>
<dbReference type="FunFam" id="3.30.160.60:FF:001498">
    <property type="entry name" value="Zinc finger protein 404"/>
    <property type="match status" value="1"/>
</dbReference>
<feature type="compositionally biased region" description="Basic and acidic residues" evidence="12">
    <location>
        <begin position="203"/>
        <end position="217"/>
    </location>
</feature>
<dbReference type="GO" id="GO:0000981">
    <property type="term" value="F:DNA-binding transcription factor activity, RNA polymerase II-specific"/>
    <property type="evidence" value="ECO:0007669"/>
    <property type="project" value="TreeGrafter"/>
</dbReference>
<dbReference type="SMART" id="SM00355">
    <property type="entry name" value="ZnF_C2H2"/>
    <property type="match status" value="9"/>
</dbReference>
<evidence type="ECO:0000256" key="6">
    <source>
        <dbReference type="ARBA" id="ARBA00022833"/>
    </source>
</evidence>
<feature type="compositionally biased region" description="Basic and acidic residues" evidence="12">
    <location>
        <begin position="168"/>
        <end position="187"/>
    </location>
</feature>
<feature type="domain" description="C2H2-type" evidence="13">
    <location>
        <begin position="452"/>
        <end position="479"/>
    </location>
</feature>
<sequence>MEQGKRSALFDYVSVSPPVKQSVSKTGANTVNEVDFVHQPLTISLLSEEKPDIKRLIVRQPQDVDTNQTVLPADIQQVLLIKEEVPLERSPTLDQQHLHIKEELWIGLEGEQLNGQEEEADTTSFRLTDVPVKGEEDEKKPQLSELSTGSSAPQIKTESEGEDCGGAEPDRKPDPNSHLHTEEKASDSSETEVSEGEDVDYNNWRDARPKTKDGDNIWKKTRISECETFTQQDNLKTHKSAQKVLPADIQQVLVIKEEVPWSPSPDQQGPEPLHIKEEPEQLWTSQEEADIASFTASMKSEDYKEPATTSSAKEIKTEPDGEDCVGPEPARNPELSSQLQPNSDGNDSDTAETEVSIDDDDECNDDIDIEEGIDDDNEDSESNEDDDHDDDGGGAGDDDDCDGCDNEDSDCKGTSPGPEGSDGAWRKTRKSDFGSDDHVERVTQRAKEVKPFGCDVCSKRFTRQGNLKTHMKVHTGEKPFACEACGKRFILQSYLKSHVKVHTGDKPFDCDVCGKVFTRQGGLKSHMTIHTGEKPFGCDVCGKKLKRPADLKRHMKIHTGEKPFNCDVCGRKFARRTDVKSHMRVHIGEKTLSCDFCGKKFMHRSNLRSHIRLHTGEKPLECTVCGKRFRNQSNFKRHMKIHTGEKPFVCGVCGERFSRGTHVLSHMTVHTGEKPFYCDMCGERFTRHGNLKRHIRQHMLDGV</sequence>
<feature type="domain" description="C2H2-type" evidence="13">
    <location>
        <begin position="620"/>
        <end position="647"/>
    </location>
</feature>
<dbReference type="GO" id="GO:0045944">
    <property type="term" value="P:positive regulation of transcription by RNA polymerase II"/>
    <property type="evidence" value="ECO:0007669"/>
    <property type="project" value="UniProtKB-ARBA"/>
</dbReference>
<protein>
    <submittedName>
        <fullName evidence="15">Zinc finger protein 250-like</fullName>
    </submittedName>
</protein>
<dbReference type="PROSITE" id="PS50157">
    <property type="entry name" value="ZINC_FINGER_C2H2_2"/>
    <property type="match status" value="9"/>
</dbReference>
<accession>A0A6P7K9N9</accession>
<evidence type="ECO:0000256" key="5">
    <source>
        <dbReference type="ARBA" id="ARBA00022771"/>
    </source>
</evidence>
<evidence type="ECO:0000256" key="3">
    <source>
        <dbReference type="ARBA" id="ARBA00022723"/>
    </source>
</evidence>
<comment type="subcellular location">
    <subcellularLocation>
        <location evidence="1">Nucleus</location>
    </subcellularLocation>
</comment>
<dbReference type="AlphaFoldDB" id="A0A6P7K9N9"/>
<evidence type="ECO:0000256" key="7">
    <source>
        <dbReference type="ARBA" id="ARBA00023015"/>
    </source>
</evidence>
<dbReference type="InterPro" id="IPR013087">
    <property type="entry name" value="Znf_C2H2_type"/>
</dbReference>
<dbReference type="GO" id="GO:0000978">
    <property type="term" value="F:RNA polymerase II cis-regulatory region sequence-specific DNA binding"/>
    <property type="evidence" value="ECO:0007669"/>
    <property type="project" value="TreeGrafter"/>
</dbReference>
<organism evidence="14 15">
    <name type="scientific">Parambassis ranga</name>
    <name type="common">Indian glassy fish</name>
    <dbReference type="NCBI Taxonomy" id="210632"/>
    <lineage>
        <taxon>Eukaryota</taxon>
        <taxon>Metazoa</taxon>
        <taxon>Chordata</taxon>
        <taxon>Craniata</taxon>
        <taxon>Vertebrata</taxon>
        <taxon>Euteleostomi</taxon>
        <taxon>Actinopterygii</taxon>
        <taxon>Neopterygii</taxon>
        <taxon>Teleostei</taxon>
        <taxon>Neoteleostei</taxon>
        <taxon>Acanthomorphata</taxon>
        <taxon>Ovalentaria</taxon>
        <taxon>Ambassidae</taxon>
        <taxon>Parambassis</taxon>
    </lineage>
</organism>
<keyword evidence="7" id="KW-0805">Transcription regulation</keyword>
<dbReference type="InParanoid" id="A0A6P7K9N9"/>
<dbReference type="FunFam" id="3.30.160.60:FF:000624">
    <property type="entry name" value="zinc finger protein 697"/>
    <property type="match status" value="3"/>
</dbReference>
<name>A0A6P7K9N9_9TELE</name>
<reference evidence="15" key="1">
    <citation type="submission" date="2025-08" db="UniProtKB">
        <authorList>
            <consortium name="RefSeq"/>
        </authorList>
    </citation>
    <scope>IDENTIFICATION</scope>
</reference>
<dbReference type="FunFam" id="3.30.160.60:FF:000130">
    <property type="entry name" value="Spalt-like transcription factor 4"/>
    <property type="match status" value="1"/>
</dbReference>
<keyword evidence="8" id="KW-0238">DNA-binding</keyword>
<evidence type="ECO:0000256" key="10">
    <source>
        <dbReference type="ARBA" id="ARBA00023242"/>
    </source>
</evidence>
<gene>
    <name evidence="15" type="primary">LOC114451593</name>
</gene>
<dbReference type="GO" id="GO:0005634">
    <property type="term" value="C:nucleus"/>
    <property type="evidence" value="ECO:0007669"/>
    <property type="project" value="UniProtKB-SubCell"/>
</dbReference>
<feature type="region of interest" description="Disordered" evidence="12">
    <location>
        <begin position="260"/>
        <end position="444"/>
    </location>
</feature>
<keyword evidence="10" id="KW-0539">Nucleus</keyword>
<dbReference type="RefSeq" id="XP_028286140.1">
    <property type="nucleotide sequence ID" value="XM_028430339.1"/>
</dbReference>
<dbReference type="PANTHER" id="PTHR19818">
    <property type="entry name" value="ZINC FINGER PROTEIN ZIC AND GLI"/>
    <property type="match status" value="1"/>
</dbReference>
<dbReference type="FunFam" id="3.30.160.60:FF:002343">
    <property type="entry name" value="Zinc finger protein 33A"/>
    <property type="match status" value="1"/>
</dbReference>
<evidence type="ECO:0000313" key="15">
    <source>
        <dbReference type="RefSeq" id="XP_028286140.1"/>
    </source>
</evidence>
<evidence type="ECO:0000256" key="2">
    <source>
        <dbReference type="ARBA" id="ARBA00006991"/>
    </source>
</evidence>
<feature type="domain" description="C2H2-type" evidence="13">
    <location>
        <begin position="592"/>
        <end position="619"/>
    </location>
</feature>
<keyword evidence="9" id="KW-0804">Transcription</keyword>
<dbReference type="Gene3D" id="3.30.160.60">
    <property type="entry name" value="Classic Zinc Finger"/>
    <property type="match status" value="9"/>
</dbReference>
<dbReference type="InterPro" id="IPR036236">
    <property type="entry name" value="Znf_C2H2_sf"/>
</dbReference>
<feature type="domain" description="C2H2-type" evidence="13">
    <location>
        <begin position="480"/>
        <end position="507"/>
    </location>
</feature>
<dbReference type="OrthoDB" id="5383296at2759"/>
<feature type="domain" description="C2H2-type" evidence="13">
    <location>
        <begin position="676"/>
        <end position="698"/>
    </location>
</feature>
<dbReference type="SUPFAM" id="SSF57667">
    <property type="entry name" value="beta-beta-alpha zinc fingers"/>
    <property type="match status" value="5"/>
</dbReference>